<gene>
    <name evidence="1" type="ORF">MAM1_0026c02151</name>
</gene>
<accession>A0A0C9LSD3</accession>
<dbReference type="AlphaFoldDB" id="A0A0C9LSD3"/>
<protein>
    <submittedName>
        <fullName evidence="1">Uncharacterized protein</fullName>
    </submittedName>
</protein>
<sequence length="83" mass="9287">MIQSTEVIETTIKALGHVSMILNIATIVSFEDENEGDDNDTANAVETKVINGHVEQEPTDDVVLSPTAKYSETWIRLRHDFSR</sequence>
<proteinExistence type="predicted"/>
<evidence type="ECO:0000313" key="2">
    <source>
        <dbReference type="Proteomes" id="UP000053815"/>
    </source>
</evidence>
<organism evidence="1">
    <name type="scientific">Mucor ambiguus</name>
    <dbReference type="NCBI Taxonomy" id="91626"/>
    <lineage>
        <taxon>Eukaryota</taxon>
        <taxon>Fungi</taxon>
        <taxon>Fungi incertae sedis</taxon>
        <taxon>Mucoromycota</taxon>
        <taxon>Mucoromycotina</taxon>
        <taxon>Mucoromycetes</taxon>
        <taxon>Mucorales</taxon>
        <taxon>Mucorineae</taxon>
        <taxon>Mucoraceae</taxon>
        <taxon>Mucor</taxon>
    </lineage>
</organism>
<name>A0A0C9LSD3_9FUNG</name>
<dbReference type="EMBL" id="DF836315">
    <property type="protein sequence ID" value="GAN02705.1"/>
    <property type="molecule type" value="Genomic_DNA"/>
</dbReference>
<dbReference type="Proteomes" id="UP000053815">
    <property type="component" value="Unassembled WGS sequence"/>
</dbReference>
<keyword evidence="2" id="KW-1185">Reference proteome</keyword>
<reference evidence="1" key="1">
    <citation type="submission" date="2014-09" db="EMBL/GenBank/DDBJ databases">
        <title>Draft genome sequence of an oleaginous Mucoromycotina fungus Mucor ambiguus NBRC6742.</title>
        <authorList>
            <person name="Takeda I."/>
            <person name="Yamane N."/>
            <person name="Morita T."/>
            <person name="Tamano K."/>
            <person name="Machida M."/>
            <person name="Baker S."/>
            <person name="Koike H."/>
        </authorList>
    </citation>
    <scope>NUCLEOTIDE SEQUENCE</scope>
    <source>
        <strain evidence="1">NBRC 6742</strain>
    </source>
</reference>
<evidence type="ECO:0000313" key="1">
    <source>
        <dbReference type="EMBL" id="GAN02705.1"/>
    </source>
</evidence>